<evidence type="ECO:0000313" key="2">
    <source>
        <dbReference type="Proteomes" id="UP000651475"/>
    </source>
</evidence>
<gene>
    <name evidence="1" type="ORF">H8S65_04695</name>
</gene>
<dbReference type="Proteomes" id="UP000651475">
    <property type="component" value="Unassembled WGS sequence"/>
</dbReference>
<accession>A0ABR7DKW2</accession>
<evidence type="ECO:0000313" key="1">
    <source>
        <dbReference type="EMBL" id="MBC5632071.1"/>
    </source>
</evidence>
<dbReference type="RefSeq" id="WP_186928856.1">
    <property type="nucleotide sequence ID" value="NZ_JACOOJ010000005.1"/>
</dbReference>
<name>A0ABR7DKW2_9BACT</name>
<comment type="caution">
    <text evidence="1">The sequence shown here is derived from an EMBL/GenBank/DDBJ whole genome shotgun (WGS) entry which is preliminary data.</text>
</comment>
<organism evidence="1 2">
    <name type="scientific">Parabacteroides hominis</name>
    <dbReference type="NCBI Taxonomy" id="2763057"/>
    <lineage>
        <taxon>Bacteria</taxon>
        <taxon>Pseudomonadati</taxon>
        <taxon>Bacteroidota</taxon>
        <taxon>Bacteroidia</taxon>
        <taxon>Bacteroidales</taxon>
        <taxon>Tannerellaceae</taxon>
        <taxon>Parabacteroides</taxon>
    </lineage>
</organism>
<dbReference type="EMBL" id="JACOOJ010000005">
    <property type="protein sequence ID" value="MBC5632071.1"/>
    <property type="molecule type" value="Genomic_DNA"/>
</dbReference>
<reference evidence="1 2" key="1">
    <citation type="submission" date="2020-08" db="EMBL/GenBank/DDBJ databases">
        <title>Genome public.</title>
        <authorList>
            <person name="Liu C."/>
            <person name="Sun Q."/>
        </authorList>
    </citation>
    <scope>NUCLEOTIDE SEQUENCE [LARGE SCALE GENOMIC DNA]</scope>
    <source>
        <strain evidence="1 2">NSJ-79</strain>
    </source>
</reference>
<proteinExistence type="predicted"/>
<keyword evidence="2" id="KW-1185">Reference proteome</keyword>
<protein>
    <submittedName>
        <fullName evidence="1">Uncharacterized protein</fullName>
    </submittedName>
</protein>
<sequence length="71" mass="7822">MSVIYDLVIKVEALAKTVLTCVRECTRNRNEIEELKRSLALLNGEKGIKVSFGEPKCLMDKKLNKVNGGGG</sequence>